<dbReference type="PANTHER" id="PTHR48094:SF22">
    <property type="entry name" value="DJ-1_PFPI DOMAIN-CONTAINING PROTEIN"/>
    <property type="match status" value="1"/>
</dbReference>
<dbReference type="EMBL" id="HF936006">
    <property type="protein sequence ID" value="CCX33074.1"/>
    <property type="molecule type" value="Genomic_DNA"/>
</dbReference>
<dbReference type="Gene3D" id="3.40.50.880">
    <property type="match status" value="1"/>
</dbReference>
<dbReference type="STRING" id="1076935.U4LLQ9"/>
<evidence type="ECO:0000256" key="2">
    <source>
        <dbReference type="ARBA" id="ARBA00048082"/>
    </source>
</evidence>
<dbReference type="eggNOG" id="ENOG502QTD3">
    <property type="taxonomic scope" value="Eukaryota"/>
</dbReference>
<comment type="catalytic activity">
    <reaction evidence="2">
        <text>methylglyoxal + H2O = (R)-lactate + H(+)</text>
        <dbReference type="Rhea" id="RHEA:27754"/>
        <dbReference type="ChEBI" id="CHEBI:15377"/>
        <dbReference type="ChEBI" id="CHEBI:15378"/>
        <dbReference type="ChEBI" id="CHEBI:16004"/>
        <dbReference type="ChEBI" id="CHEBI:17158"/>
        <dbReference type="EC" id="4.2.1.130"/>
    </reaction>
</comment>
<reference evidence="4 5" key="1">
    <citation type="journal article" date="2013" name="PLoS Genet.">
        <title>The genome and development-dependent transcriptomes of Pyronema confluens: a window into fungal evolution.</title>
        <authorList>
            <person name="Traeger S."/>
            <person name="Altegoer F."/>
            <person name="Freitag M."/>
            <person name="Gabaldon T."/>
            <person name="Kempken F."/>
            <person name="Kumar A."/>
            <person name="Marcet-Houben M."/>
            <person name="Poggeler S."/>
            <person name="Stajich J.E."/>
            <person name="Nowrousian M."/>
        </authorList>
    </citation>
    <scope>NUCLEOTIDE SEQUENCE [LARGE SCALE GENOMIC DNA]</scope>
    <source>
        <strain evidence="5">CBS 100304</strain>
        <tissue evidence="4">Vegetative mycelium</tissue>
    </source>
</reference>
<name>U4LLQ9_PYROM</name>
<dbReference type="PANTHER" id="PTHR48094">
    <property type="entry name" value="PROTEIN/NUCLEIC ACID DEGLYCASE DJ-1-RELATED"/>
    <property type="match status" value="1"/>
</dbReference>
<accession>U4LLQ9</accession>
<proteinExistence type="predicted"/>
<dbReference type="EC" id="4.2.1.130" evidence="1"/>
<dbReference type="OrthoDB" id="543156at2759"/>
<keyword evidence="5" id="KW-1185">Reference proteome</keyword>
<dbReference type="Pfam" id="PF01965">
    <property type="entry name" value="DJ-1_PfpI"/>
    <property type="match status" value="1"/>
</dbReference>
<dbReference type="GO" id="GO:0019172">
    <property type="term" value="F:glyoxalase III activity"/>
    <property type="evidence" value="ECO:0007669"/>
    <property type="project" value="UniProtKB-EC"/>
</dbReference>
<evidence type="ECO:0000256" key="1">
    <source>
        <dbReference type="ARBA" id="ARBA00013134"/>
    </source>
</evidence>
<dbReference type="GO" id="GO:0019243">
    <property type="term" value="P:methylglyoxal catabolic process to D-lactate via S-lactoyl-glutathione"/>
    <property type="evidence" value="ECO:0007669"/>
    <property type="project" value="TreeGrafter"/>
</dbReference>
<dbReference type="InterPro" id="IPR002818">
    <property type="entry name" value="DJ-1/PfpI"/>
</dbReference>
<dbReference type="SUPFAM" id="SSF52317">
    <property type="entry name" value="Class I glutamine amidotransferase-like"/>
    <property type="match status" value="1"/>
</dbReference>
<evidence type="ECO:0000313" key="4">
    <source>
        <dbReference type="EMBL" id="CCX33074.1"/>
    </source>
</evidence>
<dbReference type="Proteomes" id="UP000018144">
    <property type="component" value="Unassembled WGS sequence"/>
</dbReference>
<dbReference type="AlphaFoldDB" id="U4LLQ9"/>
<dbReference type="CDD" id="cd03141">
    <property type="entry name" value="GATase1_Hsp31_like"/>
    <property type="match status" value="1"/>
</dbReference>
<feature type="domain" description="DJ-1/PfpI" evidence="3">
    <location>
        <begin position="87"/>
        <end position="242"/>
    </location>
</feature>
<gene>
    <name evidence="4" type="ORF">PCON_14105</name>
</gene>
<dbReference type="InterPro" id="IPR050325">
    <property type="entry name" value="Prot/Nucl_acid_deglycase"/>
</dbReference>
<evidence type="ECO:0000313" key="5">
    <source>
        <dbReference type="Proteomes" id="UP000018144"/>
    </source>
</evidence>
<organism evidence="4 5">
    <name type="scientific">Pyronema omphalodes (strain CBS 100304)</name>
    <name type="common">Pyronema confluens</name>
    <dbReference type="NCBI Taxonomy" id="1076935"/>
    <lineage>
        <taxon>Eukaryota</taxon>
        <taxon>Fungi</taxon>
        <taxon>Dikarya</taxon>
        <taxon>Ascomycota</taxon>
        <taxon>Pezizomycotina</taxon>
        <taxon>Pezizomycetes</taxon>
        <taxon>Pezizales</taxon>
        <taxon>Pyronemataceae</taxon>
        <taxon>Pyronema</taxon>
    </lineage>
</organism>
<dbReference type="OMA" id="YRMTVIS"/>
<dbReference type="InterPro" id="IPR029062">
    <property type="entry name" value="Class_I_gatase-like"/>
</dbReference>
<dbReference type="GO" id="GO:0005737">
    <property type="term" value="C:cytoplasm"/>
    <property type="evidence" value="ECO:0007669"/>
    <property type="project" value="TreeGrafter"/>
</dbReference>
<sequence>MSDKRVLIILSSASSIPVQKSDGSTAHPETGFFLKELAQPLMRLLDAGYTPIFASPNGVKPNMDPMSDNALWFLSFAEKEREKALIEKMKVEHNFSFPVDFQSLTEPELRKFSGVFIPGGHAPMTDLGNDSELGRVLRFFHNEKKPTAAICHGPIALLSTHVQGEVFCYNGYKVTCYANKEELANELMWGGKIRKCEDALKECGCNVETALIPLMPNVIVDRELVTGQNPASADQLGQKFVQMLEGAA</sequence>
<evidence type="ECO:0000259" key="3">
    <source>
        <dbReference type="Pfam" id="PF01965"/>
    </source>
</evidence>
<protein>
    <recommendedName>
        <fullName evidence="1">D-lactate dehydratase</fullName>
        <ecNumber evidence="1">4.2.1.130</ecNumber>
    </recommendedName>
</protein>